<feature type="region of interest" description="Disordered" evidence="1">
    <location>
        <begin position="1"/>
        <end position="181"/>
    </location>
</feature>
<accession>A0ABS4VXV9</accession>
<keyword evidence="2" id="KW-1133">Transmembrane helix</keyword>
<evidence type="ECO:0000256" key="2">
    <source>
        <dbReference type="SAM" id="Phobius"/>
    </source>
</evidence>
<organism evidence="4 5">
    <name type="scientific">Pseudonocardia parietis</name>
    <dbReference type="NCBI Taxonomy" id="570936"/>
    <lineage>
        <taxon>Bacteria</taxon>
        <taxon>Bacillati</taxon>
        <taxon>Actinomycetota</taxon>
        <taxon>Actinomycetes</taxon>
        <taxon>Pseudonocardiales</taxon>
        <taxon>Pseudonocardiaceae</taxon>
        <taxon>Pseudonocardia</taxon>
    </lineage>
</organism>
<evidence type="ECO:0000256" key="1">
    <source>
        <dbReference type="SAM" id="MobiDB-lite"/>
    </source>
</evidence>
<keyword evidence="5" id="KW-1185">Reference proteome</keyword>
<evidence type="ECO:0000313" key="4">
    <source>
        <dbReference type="EMBL" id="MBP2368304.1"/>
    </source>
</evidence>
<gene>
    <name evidence="4" type="ORF">JOF36_004000</name>
</gene>
<feature type="compositionally biased region" description="Basic and acidic residues" evidence="1">
    <location>
        <begin position="7"/>
        <end position="19"/>
    </location>
</feature>
<protein>
    <recommendedName>
        <fullName evidence="3">DUF4333 domain-containing protein</fullName>
    </recommendedName>
</protein>
<evidence type="ECO:0000313" key="5">
    <source>
        <dbReference type="Proteomes" id="UP001519295"/>
    </source>
</evidence>
<dbReference type="RefSeq" id="WP_210029012.1">
    <property type="nucleotide sequence ID" value="NZ_JAGINU010000001.1"/>
</dbReference>
<reference evidence="4 5" key="1">
    <citation type="submission" date="2021-03" db="EMBL/GenBank/DDBJ databases">
        <title>Sequencing the genomes of 1000 actinobacteria strains.</title>
        <authorList>
            <person name="Klenk H.-P."/>
        </authorList>
    </citation>
    <scope>NUCLEOTIDE SEQUENCE [LARGE SCALE GENOMIC DNA]</scope>
    <source>
        <strain evidence="4 5">DSM 45256</strain>
    </source>
</reference>
<name>A0ABS4VXV9_9PSEU</name>
<dbReference type="EMBL" id="JAGINU010000001">
    <property type="protein sequence ID" value="MBP2368304.1"/>
    <property type="molecule type" value="Genomic_DNA"/>
</dbReference>
<evidence type="ECO:0000259" key="3">
    <source>
        <dbReference type="Pfam" id="PF14230"/>
    </source>
</evidence>
<comment type="caution">
    <text evidence="4">The sequence shown here is derived from an EMBL/GenBank/DDBJ whole genome shotgun (WGS) entry which is preliminary data.</text>
</comment>
<feature type="compositionally biased region" description="Low complexity" evidence="1">
    <location>
        <begin position="51"/>
        <end position="63"/>
    </location>
</feature>
<proteinExistence type="predicted"/>
<keyword evidence="2" id="KW-0812">Transmembrane</keyword>
<feature type="transmembrane region" description="Helical" evidence="2">
    <location>
        <begin position="192"/>
        <end position="215"/>
    </location>
</feature>
<keyword evidence="2" id="KW-0472">Membrane</keyword>
<dbReference type="Pfam" id="PF14230">
    <property type="entry name" value="DUF4333"/>
    <property type="match status" value="1"/>
</dbReference>
<dbReference type="InterPro" id="IPR025637">
    <property type="entry name" value="DUF4333"/>
</dbReference>
<feature type="domain" description="DUF4333" evidence="3">
    <location>
        <begin position="206"/>
        <end position="281"/>
    </location>
</feature>
<sequence>MSNPQGPDRHPEDATERTGELPAWGTPPPGGWGADPATTGAWSPERDPREGWAGQGAADAGWDPGTAQQSAGRDAGATGAWAPQDTGGWDASEQATRSAPVWGDEAASDQGDSWAVPTGPRRRRRAGEPADAVPTDAVPAASPASAWADDQATTAQPADGARGSGAWPASRDGEEPWAPPEAVRSGLDAKKWGLIGGGVLLVAILLVTALVWPAWALPQHLDQTALQTGVNQVLTEDYGLTVGAVQCPDDVTVSAGTTFSCQAVVDGEQVEVPGVVTSDEGDYQVNRV</sequence>
<dbReference type="Proteomes" id="UP001519295">
    <property type="component" value="Unassembled WGS sequence"/>
</dbReference>
<feature type="compositionally biased region" description="Low complexity" evidence="1">
    <location>
        <begin position="129"/>
        <end position="161"/>
    </location>
</feature>